<proteinExistence type="predicted"/>
<name>A0ABR1A7V8_HUSHU</name>
<feature type="compositionally biased region" description="Basic and acidic residues" evidence="1">
    <location>
        <begin position="211"/>
        <end position="220"/>
    </location>
</feature>
<comment type="caution">
    <text evidence="4">The sequence shown here is derived from an EMBL/GenBank/DDBJ whole genome shotgun (WGS) entry which is preliminary data.</text>
</comment>
<feature type="region of interest" description="Disordered" evidence="1">
    <location>
        <begin position="205"/>
        <end position="277"/>
    </location>
</feature>
<keyword evidence="5" id="KW-1185">Reference proteome</keyword>
<reference evidence="4 5" key="1">
    <citation type="submission" date="2021-05" db="EMBL/GenBank/DDBJ databases">
        <authorList>
            <person name="Zahm M."/>
            <person name="Klopp C."/>
            <person name="Cabau C."/>
            <person name="Kuhl H."/>
            <person name="Suciu R."/>
            <person name="Ciorpac M."/>
            <person name="Holostenco D."/>
            <person name="Gessner J."/>
            <person name="Wuertz S."/>
            <person name="Hohne C."/>
            <person name="Stock M."/>
            <person name="Gislard M."/>
            <person name="Lluch J."/>
            <person name="Milhes M."/>
            <person name="Lampietro C."/>
            <person name="Lopez Roques C."/>
            <person name="Donnadieu C."/>
            <person name="Du K."/>
            <person name="Schartl M."/>
            <person name="Guiguen Y."/>
        </authorList>
    </citation>
    <scope>NUCLEOTIDE SEQUENCE [LARGE SCALE GENOMIC DNA]</scope>
    <source>
        <strain evidence="4">Hh-F2</strain>
        <tissue evidence="4">Blood</tissue>
    </source>
</reference>
<feature type="chain" id="PRO_5045672457" evidence="3">
    <location>
        <begin position="21"/>
        <end position="277"/>
    </location>
</feature>
<evidence type="ECO:0000256" key="1">
    <source>
        <dbReference type="SAM" id="MobiDB-lite"/>
    </source>
</evidence>
<evidence type="ECO:0000256" key="2">
    <source>
        <dbReference type="SAM" id="Phobius"/>
    </source>
</evidence>
<organism evidence="4 5">
    <name type="scientific">Huso huso</name>
    <name type="common">Beluga</name>
    <name type="synonym">Acipenser huso</name>
    <dbReference type="NCBI Taxonomy" id="61971"/>
    <lineage>
        <taxon>Eukaryota</taxon>
        <taxon>Metazoa</taxon>
        <taxon>Chordata</taxon>
        <taxon>Craniata</taxon>
        <taxon>Vertebrata</taxon>
        <taxon>Euteleostomi</taxon>
        <taxon>Actinopterygii</taxon>
        <taxon>Chondrostei</taxon>
        <taxon>Acipenseriformes</taxon>
        <taxon>Acipenseridae</taxon>
        <taxon>Huso</taxon>
    </lineage>
</organism>
<accession>A0ABR1A7V8</accession>
<dbReference type="EMBL" id="JAHFZB010000002">
    <property type="protein sequence ID" value="KAK6493178.1"/>
    <property type="molecule type" value="Genomic_DNA"/>
</dbReference>
<feature type="non-terminal residue" evidence="4">
    <location>
        <position position="1"/>
    </location>
</feature>
<feature type="signal peptide" evidence="3">
    <location>
        <begin position="1"/>
        <end position="20"/>
    </location>
</feature>
<evidence type="ECO:0000313" key="5">
    <source>
        <dbReference type="Proteomes" id="UP001369086"/>
    </source>
</evidence>
<protein>
    <submittedName>
        <fullName evidence="4">Uncharacterized protein</fullName>
    </submittedName>
</protein>
<gene>
    <name evidence="4" type="ORF">HHUSO_G2693</name>
</gene>
<keyword evidence="3" id="KW-0732">Signal</keyword>
<keyword evidence="2" id="KW-0812">Transmembrane</keyword>
<feature type="region of interest" description="Disordered" evidence="1">
    <location>
        <begin position="38"/>
        <end position="58"/>
    </location>
</feature>
<evidence type="ECO:0000313" key="4">
    <source>
        <dbReference type="EMBL" id="KAK6493178.1"/>
    </source>
</evidence>
<feature type="compositionally biased region" description="Polar residues" evidence="1">
    <location>
        <begin position="222"/>
        <end position="245"/>
    </location>
</feature>
<keyword evidence="2" id="KW-0472">Membrane</keyword>
<feature type="transmembrane region" description="Helical" evidence="2">
    <location>
        <begin position="145"/>
        <end position="167"/>
    </location>
</feature>
<keyword evidence="2" id="KW-1133">Transmembrane helix</keyword>
<sequence length="277" mass="29664">ILLFFYLKGLMLAIATDVQAEIKTTNEIATHLNSTVASTSPVTNTRNDLRGPSTVPTIGDTETTATISNKKNETSTQYPNKTNPVGNVSISTTVSTTNTGTRTAAASTTPVLLISSTTRAEISVTTSTQGKNISTTTYELSQDKAGFIILGVFIIAIILTVIIIVFLRKKTRRYSFDLYRKHHEDTEIPLSIVDGEGAIEAIASKENSGFDNEKEEKVVNETKASPKTSTSGNGQEKPETVSNPGVNGEEGRAPCSGELPESTQDSCFTEIQLAQAP</sequence>
<dbReference type="Proteomes" id="UP001369086">
    <property type="component" value="Unassembled WGS sequence"/>
</dbReference>
<evidence type="ECO:0000256" key="3">
    <source>
        <dbReference type="SAM" id="SignalP"/>
    </source>
</evidence>